<reference evidence="1 3" key="1">
    <citation type="submission" date="2016-08" db="EMBL/GenBank/DDBJ databases">
        <title>Moorella thermoacetica DSM 103132.</title>
        <authorList>
            <person name="Jendresen C.B."/>
            <person name="Redl S.M."/>
            <person name="Jensen T.O."/>
            <person name="Nielsen A.T."/>
        </authorList>
    </citation>
    <scope>NUCLEOTIDE SEQUENCE [LARGE SCALE GENOMIC DNA]</scope>
    <source>
        <strain evidence="1 3">DSM 103132</strain>
    </source>
</reference>
<dbReference type="EMBL" id="VCDX01000005">
    <property type="protein sequence ID" value="TYL12881.1"/>
    <property type="molecule type" value="Genomic_DNA"/>
</dbReference>
<keyword evidence="4" id="KW-1185">Reference proteome</keyword>
<sequence>MPARIIKQNREIKELFREKIQEKVERERKEMHGRIDEEVPSWIRWAIRPLAEWRFNAVRARNEAKGGRRRGQRFPALLATSAEHLEFDK</sequence>
<dbReference type="Proteomes" id="UP000094598">
    <property type="component" value="Chromosome"/>
</dbReference>
<name>A0AAC9MU15_NEOTH</name>
<dbReference type="EMBL" id="CP017019">
    <property type="protein sequence ID" value="AOQ23174.1"/>
    <property type="molecule type" value="Genomic_DNA"/>
</dbReference>
<proteinExistence type="predicted"/>
<gene>
    <name evidence="1" type="ORF">Maut_00711</name>
    <name evidence="2" type="ORF">MTAT_17040</name>
</gene>
<dbReference type="Proteomes" id="UP000322283">
    <property type="component" value="Unassembled WGS sequence"/>
</dbReference>
<evidence type="ECO:0000313" key="3">
    <source>
        <dbReference type="Proteomes" id="UP000094598"/>
    </source>
</evidence>
<protein>
    <submittedName>
        <fullName evidence="1">Uncharacterized protein</fullName>
    </submittedName>
</protein>
<evidence type="ECO:0000313" key="4">
    <source>
        <dbReference type="Proteomes" id="UP000322283"/>
    </source>
</evidence>
<dbReference type="RefSeq" id="WP_069588475.1">
    <property type="nucleotide sequence ID" value="NZ_CP017019.1"/>
</dbReference>
<evidence type="ECO:0000313" key="2">
    <source>
        <dbReference type="EMBL" id="TYL12881.1"/>
    </source>
</evidence>
<accession>A0AAC9MU15</accession>
<organism evidence="1 3">
    <name type="scientific">Neomoorella thermoacetica</name>
    <name type="common">Clostridium thermoaceticum</name>
    <dbReference type="NCBI Taxonomy" id="1525"/>
    <lineage>
        <taxon>Bacteria</taxon>
        <taxon>Bacillati</taxon>
        <taxon>Bacillota</taxon>
        <taxon>Clostridia</taxon>
        <taxon>Neomoorellales</taxon>
        <taxon>Neomoorellaceae</taxon>
        <taxon>Neomoorella</taxon>
    </lineage>
</organism>
<dbReference type="AlphaFoldDB" id="A0AAC9MU15"/>
<evidence type="ECO:0000313" key="1">
    <source>
        <dbReference type="EMBL" id="AOQ23174.1"/>
    </source>
</evidence>
<reference evidence="2 4" key="2">
    <citation type="submission" date="2019-05" db="EMBL/GenBank/DDBJ databases">
        <title>Genome sequence of Moorella thermoacetica ATCC 33924.</title>
        <authorList>
            <person name="Poehlein A."/>
            <person name="Bengelsdorf F.R."/>
            <person name="Duerre P."/>
            <person name="Daniel R."/>
        </authorList>
    </citation>
    <scope>NUCLEOTIDE SEQUENCE [LARGE SCALE GENOMIC DNA]</scope>
    <source>
        <strain evidence="2 4">ATCC 33924</strain>
    </source>
</reference>